<dbReference type="Pfam" id="PF00512">
    <property type="entry name" value="HisKA"/>
    <property type="match status" value="1"/>
</dbReference>
<evidence type="ECO:0000313" key="13">
    <source>
        <dbReference type="Proteomes" id="UP000282007"/>
    </source>
</evidence>
<dbReference type="PROSITE" id="PS50109">
    <property type="entry name" value="HIS_KIN"/>
    <property type="match status" value="1"/>
</dbReference>
<feature type="compositionally biased region" description="Polar residues" evidence="7">
    <location>
        <begin position="330"/>
        <end position="340"/>
    </location>
</feature>
<reference evidence="11" key="3">
    <citation type="submission" date="2018-10" db="EMBL/GenBank/DDBJ databases">
        <authorList>
            <person name="Whitman W."/>
            <person name="Huntemann M."/>
            <person name="Clum A."/>
            <person name="Pillay M."/>
            <person name="Palaniappan K."/>
            <person name="Varghese N."/>
            <person name="Mikhailova N."/>
            <person name="Stamatis D."/>
            <person name="Reddy T."/>
            <person name="Daum C."/>
            <person name="Shapiro N."/>
            <person name="Ivanova N."/>
            <person name="Kyrpides N."/>
            <person name="Woyke T."/>
        </authorList>
    </citation>
    <scope>NUCLEOTIDE SEQUENCE</scope>
    <source>
        <strain evidence="11">CGMCC 1.10124</strain>
    </source>
</reference>
<feature type="transmembrane region" description="Helical" evidence="8">
    <location>
        <begin position="77"/>
        <end position="98"/>
    </location>
</feature>
<dbReference type="InterPro" id="IPR036097">
    <property type="entry name" value="HisK_dim/P_sf"/>
</dbReference>
<dbReference type="SUPFAM" id="SSF55874">
    <property type="entry name" value="ATPase domain of HSP90 chaperone/DNA topoisomerase II/histidine kinase"/>
    <property type="match status" value="2"/>
</dbReference>
<dbReference type="PRINTS" id="PR00344">
    <property type="entry name" value="BCTRLSENSOR"/>
</dbReference>
<evidence type="ECO:0000256" key="1">
    <source>
        <dbReference type="ARBA" id="ARBA00000085"/>
    </source>
</evidence>
<dbReference type="EMBL" id="CP034145">
    <property type="protein sequence ID" value="AZH26119.1"/>
    <property type="molecule type" value="Genomic_DNA"/>
</dbReference>
<dbReference type="InterPro" id="IPR003594">
    <property type="entry name" value="HATPase_dom"/>
</dbReference>
<keyword evidence="4" id="KW-0808">Transferase</keyword>
<dbReference type="Pfam" id="PF02518">
    <property type="entry name" value="HATPase_c"/>
    <property type="match status" value="1"/>
</dbReference>
<dbReference type="Gene3D" id="3.30.565.10">
    <property type="entry name" value="Histidine kinase-like ATPase, C-terminal domain"/>
    <property type="match status" value="1"/>
</dbReference>
<evidence type="ECO:0000256" key="5">
    <source>
        <dbReference type="ARBA" id="ARBA00022777"/>
    </source>
</evidence>
<proteinExistence type="predicted"/>
<dbReference type="SMART" id="SM00387">
    <property type="entry name" value="HATPase_c"/>
    <property type="match status" value="1"/>
</dbReference>
<keyword evidence="8" id="KW-1133">Transmembrane helix</keyword>
<comment type="catalytic activity">
    <reaction evidence="1">
        <text>ATP + protein L-histidine = ADP + protein N-phospho-L-histidine.</text>
        <dbReference type="EC" id="2.7.13.3"/>
    </reaction>
</comment>
<keyword evidence="6" id="KW-0902">Two-component regulatory system</keyword>
<dbReference type="EMBL" id="REFS01000003">
    <property type="protein sequence ID" value="RMB18430.1"/>
    <property type="molecule type" value="Genomic_DNA"/>
</dbReference>
<dbReference type="InterPro" id="IPR036890">
    <property type="entry name" value="HATPase_C_sf"/>
</dbReference>
<protein>
    <recommendedName>
        <fullName evidence="2">histidine kinase</fullName>
        <ecNumber evidence="2">2.7.13.3</ecNumber>
    </recommendedName>
</protein>
<keyword evidence="8" id="KW-0472">Membrane</keyword>
<dbReference type="GO" id="GO:0000155">
    <property type="term" value="F:phosphorelay sensor kinase activity"/>
    <property type="evidence" value="ECO:0007669"/>
    <property type="project" value="InterPro"/>
</dbReference>
<feature type="region of interest" description="Disordered" evidence="7">
    <location>
        <begin position="263"/>
        <end position="346"/>
    </location>
</feature>
<evidence type="ECO:0000313" key="10">
    <source>
        <dbReference type="EMBL" id="AZH26119.1"/>
    </source>
</evidence>
<dbReference type="PANTHER" id="PTHR43711:SF1">
    <property type="entry name" value="HISTIDINE KINASE 1"/>
    <property type="match status" value="1"/>
</dbReference>
<evidence type="ECO:0000256" key="6">
    <source>
        <dbReference type="ARBA" id="ARBA00023012"/>
    </source>
</evidence>
<evidence type="ECO:0000256" key="8">
    <source>
        <dbReference type="SAM" id="Phobius"/>
    </source>
</evidence>
<feature type="domain" description="Histidine kinase" evidence="9">
    <location>
        <begin position="154"/>
        <end position="419"/>
    </location>
</feature>
<feature type="compositionally biased region" description="Polar residues" evidence="7">
    <location>
        <begin position="283"/>
        <end position="300"/>
    </location>
</feature>
<evidence type="ECO:0000256" key="3">
    <source>
        <dbReference type="ARBA" id="ARBA00022553"/>
    </source>
</evidence>
<dbReference type="KEGG" id="haer:DU502_12450"/>
<evidence type="ECO:0000256" key="2">
    <source>
        <dbReference type="ARBA" id="ARBA00012438"/>
    </source>
</evidence>
<dbReference type="InterPro" id="IPR004358">
    <property type="entry name" value="Sig_transdc_His_kin-like_C"/>
</dbReference>
<dbReference type="InterPro" id="IPR050736">
    <property type="entry name" value="Sensor_HK_Regulatory"/>
</dbReference>
<dbReference type="SUPFAM" id="SSF47384">
    <property type="entry name" value="Homodimeric domain of signal transducing histidine kinase"/>
    <property type="match status" value="1"/>
</dbReference>
<dbReference type="SMART" id="SM00388">
    <property type="entry name" value="HisKA"/>
    <property type="match status" value="1"/>
</dbReference>
<reference evidence="11 12" key="1">
    <citation type="journal article" date="2015" name="Stand. Genomic Sci.">
        <title>Genomic Encyclopedia of Bacterial and Archaeal Type Strains, Phase III: the genomes of soil and plant-associated and newly described type strains.</title>
        <authorList>
            <person name="Whitman W.B."/>
            <person name="Woyke T."/>
            <person name="Klenk H.P."/>
            <person name="Zhou Y."/>
            <person name="Lilburn T.G."/>
            <person name="Beck B.J."/>
            <person name="De Vos P."/>
            <person name="Vandamme P."/>
            <person name="Eisen J.A."/>
            <person name="Garrity G."/>
            <person name="Hugenholtz P."/>
            <person name="Kyrpides N.C."/>
        </authorList>
    </citation>
    <scope>NUCLEOTIDE SEQUENCE [LARGE SCALE GENOMIC DNA]</scope>
    <source>
        <strain evidence="11 12">CGMCC 1.10124</strain>
    </source>
</reference>
<dbReference type="PANTHER" id="PTHR43711">
    <property type="entry name" value="TWO-COMPONENT HISTIDINE KINASE"/>
    <property type="match status" value="1"/>
</dbReference>
<dbReference type="RefSeq" id="WP_121920512.1">
    <property type="nucleotide sequence ID" value="NZ_CP034145.1"/>
</dbReference>
<sequence length="426" mass="44863">MRSSVRESSARGAGAVVGGLGVVLASVHAIHAAEEFGTNLPAVFYGSVIPFLVAISVLTVGLWIERCEWRHVSPWRLVGWCGAGALVTLLLALLHIQYQLAEGVVPEHRGFVSLMFVTYGSAIGLVVGVYDVRIQEARAKLAEKTRRLDEFASIVSHDLRNPLNVAQGYVDLTRKTGDVSELDIVLDAHDRMDAILADMLALAQSGEQTVTPTAVNLDAVAEEAWAMVATGDATLTVTGDVTFYADRDRLKTLFENLFRNSVEHGSTDSEGHGPSGSRPPADDSQTQSGDSVEHGSTTPRSDTRGDGEVPISTVSRAGDDPAGGDASGHATDSTSESSATGPAPVDVTVGCLDDESGFYVEDTGPGIPPEIRERVFEAAFTTGAGSGLGLSIVRAAADAHGWSHTLTESGAGGARFEFRNVTFVDD</sequence>
<evidence type="ECO:0000256" key="4">
    <source>
        <dbReference type="ARBA" id="ARBA00022679"/>
    </source>
</evidence>
<feature type="transmembrane region" description="Helical" evidence="8">
    <location>
        <begin position="42"/>
        <end position="65"/>
    </location>
</feature>
<feature type="transmembrane region" description="Helical" evidence="8">
    <location>
        <begin position="110"/>
        <end position="130"/>
    </location>
</feature>
<dbReference type="Proteomes" id="UP000277326">
    <property type="component" value="Unassembled WGS sequence"/>
</dbReference>
<evidence type="ECO:0000256" key="7">
    <source>
        <dbReference type="SAM" id="MobiDB-lite"/>
    </source>
</evidence>
<accession>A0A3M0DDV3</accession>
<keyword evidence="3" id="KW-0597">Phosphoprotein</keyword>
<gene>
    <name evidence="11" type="ORF">ATH50_1886</name>
    <name evidence="10" type="ORF">DU502_12450</name>
</gene>
<keyword evidence="13" id="KW-1185">Reference proteome</keyword>
<dbReference type="Gene3D" id="1.10.287.130">
    <property type="match status" value="1"/>
</dbReference>
<evidence type="ECO:0000259" key="9">
    <source>
        <dbReference type="PROSITE" id="PS50109"/>
    </source>
</evidence>
<dbReference type="InterPro" id="IPR005467">
    <property type="entry name" value="His_kinase_dom"/>
</dbReference>
<dbReference type="CDD" id="cd00082">
    <property type="entry name" value="HisKA"/>
    <property type="match status" value="1"/>
</dbReference>
<dbReference type="Proteomes" id="UP000282007">
    <property type="component" value="Chromosome"/>
</dbReference>
<dbReference type="InterPro" id="IPR003661">
    <property type="entry name" value="HisK_dim/P_dom"/>
</dbReference>
<keyword evidence="5 11" id="KW-0418">Kinase</keyword>
<evidence type="ECO:0000313" key="12">
    <source>
        <dbReference type="Proteomes" id="UP000277326"/>
    </source>
</evidence>
<dbReference type="OrthoDB" id="8127at2157"/>
<reference evidence="10 13" key="2">
    <citation type="submission" date="2018-07" db="EMBL/GenBank/DDBJ databases">
        <title>Genome sequences of Haloplanus aerogenes JCM 16430T.</title>
        <authorList>
            <person name="Kim Y.B."/>
            <person name="Roh S.W."/>
        </authorList>
    </citation>
    <scope>NUCLEOTIDE SEQUENCE [LARGE SCALE GENOMIC DNA]</scope>
    <source>
        <strain evidence="10 13">JCM 16430</strain>
    </source>
</reference>
<dbReference type="GeneID" id="80090992"/>
<dbReference type="AlphaFoldDB" id="A0A3M0DDV3"/>
<organism evidence="11 12">
    <name type="scientific">Haloplanus aerogenes</name>
    <dbReference type="NCBI Taxonomy" id="660522"/>
    <lineage>
        <taxon>Archaea</taxon>
        <taxon>Methanobacteriati</taxon>
        <taxon>Methanobacteriota</taxon>
        <taxon>Stenosarchaea group</taxon>
        <taxon>Halobacteria</taxon>
        <taxon>Halobacteriales</taxon>
        <taxon>Haloferacaceae</taxon>
        <taxon>Haloplanus</taxon>
    </lineage>
</organism>
<keyword evidence="8" id="KW-0812">Transmembrane</keyword>
<dbReference type="EC" id="2.7.13.3" evidence="2"/>
<name>A0A3M0DDV3_9EURY</name>
<evidence type="ECO:0000313" key="11">
    <source>
        <dbReference type="EMBL" id="RMB18430.1"/>
    </source>
</evidence>